<feature type="transmembrane region" description="Helical" evidence="6">
    <location>
        <begin position="344"/>
        <end position="369"/>
    </location>
</feature>
<feature type="domain" description="Amino acid transporter transmembrane" evidence="7">
    <location>
        <begin position="149"/>
        <end position="360"/>
    </location>
</feature>
<feature type="transmembrane region" description="Helical" evidence="6">
    <location>
        <begin position="280"/>
        <end position="300"/>
    </location>
</feature>
<comment type="caution">
    <text evidence="8">The sequence shown here is derived from an EMBL/GenBank/DDBJ whole genome shotgun (WGS) entry which is preliminary data.</text>
</comment>
<dbReference type="PANTHER" id="PTHR22950:SF349">
    <property type="entry name" value="AMINO ACID TRANSPORTER TRANSMEMBRANE DOMAIN-CONTAINING PROTEIN"/>
    <property type="match status" value="1"/>
</dbReference>
<dbReference type="GO" id="GO:0015179">
    <property type="term" value="F:L-amino acid transmembrane transporter activity"/>
    <property type="evidence" value="ECO:0007669"/>
    <property type="project" value="TreeGrafter"/>
</dbReference>
<evidence type="ECO:0000259" key="7">
    <source>
        <dbReference type="Pfam" id="PF01490"/>
    </source>
</evidence>
<feature type="transmembrane region" description="Helical" evidence="6">
    <location>
        <begin position="237"/>
        <end position="259"/>
    </location>
</feature>
<proteinExistence type="predicted"/>
<keyword evidence="4 6" id="KW-0472">Membrane</keyword>
<feature type="transmembrane region" description="Helical" evidence="6">
    <location>
        <begin position="306"/>
        <end position="332"/>
    </location>
</feature>
<dbReference type="InterPro" id="IPR013057">
    <property type="entry name" value="AA_transpt_TM"/>
</dbReference>
<evidence type="ECO:0000256" key="4">
    <source>
        <dbReference type="ARBA" id="ARBA00023136"/>
    </source>
</evidence>
<reference evidence="8" key="2">
    <citation type="journal article" date="2018" name="Environ. Sci. Technol.">
        <title>The Toxicogenome of Hyalella azteca: A Model for Sediment Ecotoxicology and Evolutionary Toxicology.</title>
        <authorList>
            <person name="Poynton H.C."/>
            <person name="Hasenbein S."/>
            <person name="Benoit J.B."/>
            <person name="Sepulveda M.S."/>
            <person name="Poelchau M.F."/>
            <person name="Hughes D.S.T."/>
            <person name="Murali S.C."/>
            <person name="Chen S."/>
            <person name="Glastad K.M."/>
            <person name="Goodisman M.A.D."/>
            <person name="Werren J.H."/>
            <person name="Vineis J.H."/>
            <person name="Bowen J.L."/>
            <person name="Friedrich M."/>
            <person name="Jones J."/>
            <person name="Robertson H.M."/>
            <person name="Feyereisen R."/>
            <person name="Mechler-Hickson A."/>
            <person name="Mathers N."/>
            <person name="Lee C.E."/>
            <person name="Colbourne J.K."/>
            <person name="Biales A."/>
            <person name="Johnston J.S."/>
            <person name="Wellborn G.A."/>
            <person name="Rosendale A.J."/>
            <person name="Cridge A.G."/>
            <person name="Munoz-Torres M.C."/>
            <person name="Bain P.A."/>
            <person name="Manny A.R."/>
            <person name="Major K.M."/>
            <person name="Lambert F.N."/>
            <person name="Vulpe C.D."/>
            <person name="Tuck P."/>
            <person name="Blalock B.J."/>
            <person name="Lin Y.Y."/>
            <person name="Smith M.E."/>
            <person name="Ochoa-Acuna H."/>
            <person name="Chen M.M."/>
            <person name="Childers C.P."/>
            <person name="Qu J."/>
            <person name="Dugan S."/>
            <person name="Lee S.L."/>
            <person name="Chao H."/>
            <person name="Dinh H."/>
            <person name="Han Y."/>
            <person name="Doddapaneni H."/>
            <person name="Worley K.C."/>
            <person name="Muzny D.M."/>
            <person name="Gibbs R.A."/>
            <person name="Richards S."/>
        </authorList>
    </citation>
    <scope>NUCLEOTIDE SEQUENCE</scope>
    <source>
        <strain evidence="8">HAZT.00-mixed</strain>
        <tissue evidence="8">Whole organism</tissue>
    </source>
</reference>
<dbReference type="Pfam" id="PF01490">
    <property type="entry name" value="Aa_trans"/>
    <property type="match status" value="1"/>
</dbReference>
<protein>
    <recommendedName>
        <fullName evidence="7">Amino acid transporter transmembrane domain-containing protein</fullName>
    </recommendedName>
</protein>
<dbReference type="PANTHER" id="PTHR22950">
    <property type="entry name" value="AMINO ACID TRANSPORTER"/>
    <property type="match status" value="1"/>
</dbReference>
<evidence type="ECO:0000256" key="3">
    <source>
        <dbReference type="ARBA" id="ARBA00022989"/>
    </source>
</evidence>
<feature type="region of interest" description="Disordered" evidence="5">
    <location>
        <begin position="1"/>
        <end position="96"/>
    </location>
</feature>
<reference evidence="8" key="1">
    <citation type="submission" date="2014-08" db="EMBL/GenBank/DDBJ databases">
        <authorList>
            <person name="Murali S."/>
            <person name="Richards S."/>
            <person name="Bandaranaike D."/>
            <person name="Bellair M."/>
            <person name="Blankenburg K."/>
            <person name="Chao H."/>
            <person name="Dinh H."/>
            <person name="Doddapaneni H."/>
            <person name="Dugan-Rocha S."/>
            <person name="Elkadiri S."/>
            <person name="Gnanaolivu R."/>
            <person name="Hughes D."/>
            <person name="Lee S."/>
            <person name="Li M."/>
            <person name="Ming W."/>
            <person name="Munidasa M."/>
            <person name="Muniz J."/>
            <person name="Nguyen L."/>
            <person name="Osuji N."/>
            <person name="Pu L.-L."/>
            <person name="Puazo M."/>
            <person name="Skinner E."/>
            <person name="Qu C."/>
            <person name="Quiroz J."/>
            <person name="Raj R."/>
            <person name="Weissenberger G."/>
            <person name="Xin Y."/>
            <person name="Zou X."/>
            <person name="Han Y."/>
            <person name="Worley K."/>
            <person name="Muzny D."/>
            <person name="Gibbs R."/>
        </authorList>
    </citation>
    <scope>NUCLEOTIDE SEQUENCE</scope>
    <source>
        <strain evidence="8">HAZT.00-mixed</strain>
        <tissue evidence="8">Whole organism</tissue>
    </source>
</reference>
<evidence type="ECO:0000256" key="2">
    <source>
        <dbReference type="ARBA" id="ARBA00022692"/>
    </source>
</evidence>
<dbReference type="EMBL" id="JQDR03002554">
    <property type="protein sequence ID" value="KAA0203019.1"/>
    <property type="molecule type" value="Genomic_DNA"/>
</dbReference>
<organism evidence="8">
    <name type="scientific">Hyalella azteca</name>
    <name type="common">Amphipod</name>
    <dbReference type="NCBI Taxonomy" id="294128"/>
    <lineage>
        <taxon>Eukaryota</taxon>
        <taxon>Metazoa</taxon>
        <taxon>Ecdysozoa</taxon>
        <taxon>Arthropoda</taxon>
        <taxon>Crustacea</taxon>
        <taxon>Multicrustacea</taxon>
        <taxon>Malacostraca</taxon>
        <taxon>Eumalacostraca</taxon>
        <taxon>Peracarida</taxon>
        <taxon>Amphipoda</taxon>
        <taxon>Senticaudata</taxon>
        <taxon>Talitrida</taxon>
        <taxon>Talitroidea</taxon>
        <taxon>Hyalellidae</taxon>
        <taxon>Hyalella</taxon>
    </lineage>
</organism>
<evidence type="ECO:0000256" key="6">
    <source>
        <dbReference type="SAM" id="Phobius"/>
    </source>
</evidence>
<evidence type="ECO:0000313" key="8">
    <source>
        <dbReference type="EMBL" id="KAA0203019.1"/>
    </source>
</evidence>
<dbReference type="AlphaFoldDB" id="A0A6A0HBZ8"/>
<accession>A0A6A0HBZ8</accession>
<keyword evidence="3 6" id="KW-1133">Transmembrane helix</keyword>
<evidence type="ECO:0000256" key="1">
    <source>
        <dbReference type="ARBA" id="ARBA00004141"/>
    </source>
</evidence>
<feature type="transmembrane region" description="Helical" evidence="6">
    <location>
        <begin position="192"/>
        <end position="217"/>
    </location>
</feature>
<evidence type="ECO:0000256" key="5">
    <source>
        <dbReference type="SAM" id="MobiDB-lite"/>
    </source>
</evidence>
<feature type="compositionally biased region" description="Polar residues" evidence="5">
    <location>
        <begin position="1"/>
        <end position="16"/>
    </location>
</feature>
<gene>
    <name evidence="8" type="ORF">HAZT_HAZT004401</name>
</gene>
<dbReference type="OrthoDB" id="1684102at2759"/>
<dbReference type="Proteomes" id="UP000711488">
    <property type="component" value="Unassembled WGS sequence"/>
</dbReference>
<reference evidence="8" key="3">
    <citation type="submission" date="2019-06" db="EMBL/GenBank/DDBJ databases">
        <authorList>
            <person name="Poynton C."/>
            <person name="Hasenbein S."/>
            <person name="Benoit J.B."/>
            <person name="Sepulveda M.S."/>
            <person name="Poelchau M.F."/>
            <person name="Murali S.C."/>
            <person name="Chen S."/>
            <person name="Glastad K.M."/>
            <person name="Werren J.H."/>
            <person name="Vineis J.H."/>
            <person name="Bowen J.L."/>
            <person name="Friedrich M."/>
            <person name="Jones J."/>
            <person name="Robertson H.M."/>
            <person name="Feyereisen R."/>
            <person name="Mechler-Hickson A."/>
            <person name="Mathers N."/>
            <person name="Lee C.E."/>
            <person name="Colbourne J.K."/>
            <person name="Biales A."/>
            <person name="Johnston J.S."/>
            <person name="Wellborn G.A."/>
            <person name="Rosendale A.J."/>
            <person name="Cridge A.G."/>
            <person name="Munoz-Torres M.C."/>
            <person name="Bain P.A."/>
            <person name="Manny A.R."/>
            <person name="Major K.M."/>
            <person name="Lambert F.N."/>
            <person name="Vulpe C.D."/>
            <person name="Tuck P."/>
            <person name="Blalock B.J."/>
            <person name="Lin Y.-Y."/>
            <person name="Smith M.E."/>
            <person name="Ochoa-Acuna H."/>
            <person name="Chen M.-J.M."/>
            <person name="Childers C.P."/>
            <person name="Qu J."/>
            <person name="Dugan S."/>
            <person name="Lee S.L."/>
            <person name="Chao H."/>
            <person name="Dinh H."/>
            <person name="Han Y."/>
            <person name="Doddapaneni H."/>
            <person name="Worley K.C."/>
            <person name="Muzny D.M."/>
            <person name="Gibbs R.A."/>
            <person name="Richards S."/>
        </authorList>
    </citation>
    <scope>NUCLEOTIDE SEQUENCE</scope>
    <source>
        <strain evidence="8">HAZT.00-mixed</strain>
        <tissue evidence="8">Whole organism</tissue>
    </source>
</reference>
<comment type="subcellular location">
    <subcellularLocation>
        <location evidence="1">Membrane</location>
        <topology evidence="1">Multi-pass membrane protein</topology>
    </subcellularLocation>
</comment>
<keyword evidence="2 6" id="KW-0812">Transmembrane</keyword>
<dbReference type="GO" id="GO:0005774">
    <property type="term" value="C:vacuolar membrane"/>
    <property type="evidence" value="ECO:0007669"/>
    <property type="project" value="TreeGrafter"/>
</dbReference>
<name>A0A6A0HBZ8_HYAAZ</name>
<sequence length="379" mass="41684">MMESSNEAINVASNHEQTSHKKEEILTGSSYHDGGGYSNLTSGADSAENEREINPDLEEGGALPIRAEKSGRRRGRHPNFAYGTAPTTAEQGDLLPSETDEDDIFQETERLLSHDRRGFEVSGHHITSPSKSSSNQTLIHLIKGNLGTEDRKQFSSWEDLPLFLSTSIYAFEGIGVVLPLQRNMQNPEDLGGINGVLNTAMVLVTCLYIGMGFYGYLKYGDLVQGSITLNLPREEPLAMSISVIFVVAIFLTYALMLYVPVELTWPHLVAKFSRYTRRKNAIYVFRALLVLVTLIFASIVPHIGLFISLVGAMASSTLALIFPPLLHSLTFYDTISCLSLTKNMLIMVFGVVCFVTGSYYSLAAIIRALQHPTGGNIPL</sequence>